<dbReference type="AlphaFoldDB" id="A0A381YDQ6"/>
<organism evidence="2">
    <name type="scientific">marine metagenome</name>
    <dbReference type="NCBI Taxonomy" id="408172"/>
    <lineage>
        <taxon>unclassified sequences</taxon>
        <taxon>metagenomes</taxon>
        <taxon>ecological metagenomes</taxon>
    </lineage>
</organism>
<proteinExistence type="predicted"/>
<reference evidence="2" key="1">
    <citation type="submission" date="2018-05" db="EMBL/GenBank/DDBJ databases">
        <authorList>
            <person name="Lanie J.A."/>
            <person name="Ng W.-L."/>
            <person name="Kazmierczak K.M."/>
            <person name="Andrzejewski T.M."/>
            <person name="Davidsen T.M."/>
            <person name="Wayne K.J."/>
            <person name="Tettelin H."/>
            <person name="Glass J.I."/>
            <person name="Rusch D."/>
            <person name="Podicherti R."/>
            <person name="Tsui H.-C.T."/>
            <person name="Winkler M.E."/>
        </authorList>
    </citation>
    <scope>NUCLEOTIDE SEQUENCE</scope>
</reference>
<feature type="compositionally biased region" description="Polar residues" evidence="1">
    <location>
        <begin position="347"/>
        <end position="356"/>
    </location>
</feature>
<accession>A0A381YDQ6</accession>
<name>A0A381YDQ6_9ZZZZ</name>
<sequence length="752" mass="79095">SEGLFNELNTLTLQDHLTQGSNGNYTTLGPAFGQKLYLKRHTSYVNSFTIIGTTTVDSIEVTGISDTDLAKIKFGDTIGGTGIPDDNVTIAAVMSADSKIRLSNTGIATTTGTVNLTVNSVPFGYAENDIFCQVEIVGEGLVTNSDWLPVGDDAGDYSAADAGADALLNANTSQFVSLLGFFDPDNGGANATNDLTKGSRSDWISSGKEINDTTYPYIETNPIFPAISSTRKAYETEGTGASLTIIGTQPTGLGENDIPAGRYVRMDLKRSDSTGTLPEFRYITDSAEKFYYAPQANGAIAQIGTDSSTAVASLSLPRTTEPRAILTRTGLTKVVTKIRANEELAGSANSTTNSTLPADDEIHADGTSGYRQDSPTETSNWYRLTGGIIRRHFKITSYENSNSTYETVSNVTDVEDYPIVSNYVARKLTTNGVVANTDVAFIASVIDELQGTTAGGAKFRDPVMEGASTKHVTSASANDANFDTYVSATAGGSGPWDTALADVKKALTDFYWLSKIESRNNNIEVGLDELGTEVNFDSFIAGANTHAGHTKWITFSTACGTLVTTLNARIAEIDGRIGVPTYAYSTGATVRVSALTIEASGNGYTAGTLTGTGGGHDGSSAAFAGSYTVNSEGGINGVTITAGGTSYTSAPTIVISNAGDGDAVITAEIDGSAAVNEPSRVYVSTIPSSNTTGGQVPYGRSLYNNINLLLGKDIDLMGKIIKDISSLSSLVDLVKTARNKYEIFNGRDKEYS</sequence>
<gene>
    <name evidence="2" type="ORF">METZ01_LOCUS127411</name>
</gene>
<evidence type="ECO:0000256" key="1">
    <source>
        <dbReference type="SAM" id="MobiDB-lite"/>
    </source>
</evidence>
<feature type="region of interest" description="Disordered" evidence="1">
    <location>
        <begin position="346"/>
        <end position="377"/>
    </location>
</feature>
<feature type="non-terminal residue" evidence="2">
    <location>
        <position position="1"/>
    </location>
</feature>
<evidence type="ECO:0000313" key="2">
    <source>
        <dbReference type="EMBL" id="SVA74557.1"/>
    </source>
</evidence>
<dbReference type="EMBL" id="UINC01017869">
    <property type="protein sequence ID" value="SVA74557.1"/>
    <property type="molecule type" value="Genomic_DNA"/>
</dbReference>
<protein>
    <submittedName>
        <fullName evidence="2">Uncharacterized protein</fullName>
    </submittedName>
</protein>